<dbReference type="RefSeq" id="WP_345367688.1">
    <property type="nucleotide sequence ID" value="NZ_BAABII010000019.1"/>
</dbReference>
<feature type="transmembrane region" description="Helical" evidence="1">
    <location>
        <begin position="39"/>
        <end position="57"/>
    </location>
</feature>
<sequence>MAESNGSTAKPWVRWQDWLGVVLGAYLVLSTLWTTTNGGALSAMIVLGALLVIASAWSLAMPSSMTSEYVHMALGVLMFIAPWVLGYADLTGAAWTSWIVGALTVLAGAAALPEAGSMHRRGMAGQH</sequence>
<comment type="caution">
    <text evidence="3">The sequence shown here is derived from an EMBL/GenBank/DDBJ whole genome shotgun (WGS) entry which is preliminary data.</text>
</comment>
<dbReference type="InterPro" id="IPR005530">
    <property type="entry name" value="SPW"/>
</dbReference>
<keyword evidence="1" id="KW-1133">Transmembrane helix</keyword>
<keyword evidence="1" id="KW-0472">Membrane</keyword>
<evidence type="ECO:0000313" key="4">
    <source>
        <dbReference type="Proteomes" id="UP001564626"/>
    </source>
</evidence>
<protein>
    <submittedName>
        <fullName evidence="3">SPW repeat protein</fullName>
    </submittedName>
</protein>
<feature type="domain" description="SPW repeat-containing integral membrane" evidence="2">
    <location>
        <begin position="15"/>
        <end position="109"/>
    </location>
</feature>
<evidence type="ECO:0000256" key="1">
    <source>
        <dbReference type="SAM" id="Phobius"/>
    </source>
</evidence>
<keyword evidence="1" id="KW-0812">Transmembrane</keyword>
<dbReference type="Pfam" id="PF03779">
    <property type="entry name" value="SPW"/>
    <property type="match status" value="1"/>
</dbReference>
<feature type="transmembrane region" description="Helical" evidence="1">
    <location>
        <begin position="94"/>
        <end position="113"/>
    </location>
</feature>
<dbReference type="EMBL" id="JBGEHV010000006">
    <property type="protein sequence ID" value="MEY8038732.1"/>
    <property type="molecule type" value="Genomic_DNA"/>
</dbReference>
<organism evidence="3 4">
    <name type="scientific">Saccharopolyspora cebuensis</name>
    <dbReference type="NCBI Taxonomy" id="418759"/>
    <lineage>
        <taxon>Bacteria</taxon>
        <taxon>Bacillati</taxon>
        <taxon>Actinomycetota</taxon>
        <taxon>Actinomycetes</taxon>
        <taxon>Pseudonocardiales</taxon>
        <taxon>Pseudonocardiaceae</taxon>
        <taxon>Saccharopolyspora</taxon>
    </lineage>
</organism>
<reference evidence="3 4" key="1">
    <citation type="submission" date="2024-08" db="EMBL/GenBank/DDBJ databases">
        <title>Genome mining of Saccharopolyspora cebuensis PGLac3 from Nigerian medicinal plant.</title>
        <authorList>
            <person name="Ezeobiora C.E."/>
            <person name="Igbokwe N.H."/>
            <person name="Amin D.H."/>
            <person name="Mendie U.E."/>
        </authorList>
    </citation>
    <scope>NUCLEOTIDE SEQUENCE [LARGE SCALE GENOMIC DNA]</scope>
    <source>
        <strain evidence="3 4">PGLac3</strain>
    </source>
</reference>
<evidence type="ECO:0000259" key="2">
    <source>
        <dbReference type="Pfam" id="PF03779"/>
    </source>
</evidence>
<keyword evidence="4" id="KW-1185">Reference proteome</keyword>
<evidence type="ECO:0000313" key="3">
    <source>
        <dbReference type="EMBL" id="MEY8038732.1"/>
    </source>
</evidence>
<gene>
    <name evidence="3" type="ORF">AB8O55_04925</name>
</gene>
<accession>A0ABV4CCA8</accession>
<feature type="transmembrane region" description="Helical" evidence="1">
    <location>
        <begin position="12"/>
        <end position="33"/>
    </location>
</feature>
<proteinExistence type="predicted"/>
<dbReference type="Proteomes" id="UP001564626">
    <property type="component" value="Unassembled WGS sequence"/>
</dbReference>
<feature type="transmembrane region" description="Helical" evidence="1">
    <location>
        <begin position="69"/>
        <end position="88"/>
    </location>
</feature>
<name>A0ABV4CCA8_9PSEU</name>